<dbReference type="PANTHER" id="PTHR14187">
    <property type="entry name" value="ALPHA KINASE/ELONGATION FACTOR 2 KINASE"/>
    <property type="match status" value="1"/>
</dbReference>
<name>A0A6J8DKB5_MYTCO</name>
<protein>
    <submittedName>
        <fullName evidence="1">Uncharacterized protein</fullName>
    </submittedName>
</protein>
<organism evidence="1 2">
    <name type="scientific">Mytilus coruscus</name>
    <name type="common">Sea mussel</name>
    <dbReference type="NCBI Taxonomy" id="42192"/>
    <lineage>
        <taxon>Eukaryota</taxon>
        <taxon>Metazoa</taxon>
        <taxon>Spiralia</taxon>
        <taxon>Lophotrochozoa</taxon>
        <taxon>Mollusca</taxon>
        <taxon>Bivalvia</taxon>
        <taxon>Autobranchia</taxon>
        <taxon>Pteriomorphia</taxon>
        <taxon>Mytilida</taxon>
        <taxon>Mytiloidea</taxon>
        <taxon>Mytilidae</taxon>
        <taxon>Mytilinae</taxon>
        <taxon>Mytilus</taxon>
    </lineage>
</organism>
<dbReference type="Gene3D" id="3.90.640.10">
    <property type="entry name" value="Actin, Chain A, domain 4"/>
    <property type="match status" value="1"/>
</dbReference>
<keyword evidence="2" id="KW-1185">Reference proteome</keyword>
<evidence type="ECO:0000313" key="2">
    <source>
        <dbReference type="Proteomes" id="UP000507470"/>
    </source>
</evidence>
<reference evidence="1 2" key="1">
    <citation type="submission" date="2020-06" db="EMBL/GenBank/DDBJ databases">
        <authorList>
            <person name="Li R."/>
            <person name="Bekaert M."/>
        </authorList>
    </citation>
    <scope>NUCLEOTIDE SEQUENCE [LARGE SCALE GENOMIC DNA]</scope>
    <source>
        <strain evidence="2">wild</strain>
    </source>
</reference>
<dbReference type="EMBL" id="CACVKT020007562">
    <property type="protein sequence ID" value="CAC5408536.1"/>
    <property type="molecule type" value="Genomic_DNA"/>
</dbReference>
<dbReference type="Gene3D" id="3.30.420.40">
    <property type="match status" value="2"/>
</dbReference>
<gene>
    <name evidence="1" type="ORF">MCOR_41920</name>
</gene>
<dbReference type="InterPro" id="IPR043129">
    <property type="entry name" value="ATPase_NBD"/>
</dbReference>
<dbReference type="AlphaFoldDB" id="A0A6J8DKB5"/>
<evidence type="ECO:0000313" key="1">
    <source>
        <dbReference type="EMBL" id="CAC5408536.1"/>
    </source>
</evidence>
<dbReference type="PANTHER" id="PTHR14187:SF5">
    <property type="entry name" value="HEAT SHOCK 70 KDA PROTEIN 12A"/>
    <property type="match status" value="1"/>
</dbReference>
<dbReference type="OrthoDB" id="6136980at2759"/>
<sequence>MVLADITGKTVLAIDVFAHSIKALINHLMDALEIQGTGVISTDIKWVLTVPAIWTDNSKQFMRKSAEKAGIQNDHLLISLGPEAASILCQYLSTEKLSSAESDFTMSKVGTKYMIVDLGGGTVDITVHEKLAGGCLTEISRATGGDCDGTSVDVEFIQLLTKIFGAPLIHAMKREQPETFHDLIREFETVKKDNYTIEEWED</sequence>
<accession>A0A6J8DKB5</accession>
<dbReference type="Proteomes" id="UP000507470">
    <property type="component" value="Unassembled WGS sequence"/>
</dbReference>
<dbReference type="SUPFAM" id="SSF53067">
    <property type="entry name" value="Actin-like ATPase domain"/>
    <property type="match status" value="2"/>
</dbReference>
<proteinExistence type="predicted"/>